<feature type="coiled-coil region" evidence="11">
    <location>
        <begin position="2194"/>
        <end position="2224"/>
    </location>
</feature>
<feature type="domain" description="AP2/ERF" evidence="14">
    <location>
        <begin position="284"/>
        <end position="348"/>
    </location>
</feature>
<feature type="compositionally biased region" description="Low complexity" evidence="12">
    <location>
        <begin position="2150"/>
        <end position="2160"/>
    </location>
</feature>
<dbReference type="SUPFAM" id="SSF52768">
    <property type="entry name" value="Arginase/deacetylase"/>
    <property type="match status" value="1"/>
</dbReference>
<evidence type="ECO:0000256" key="12">
    <source>
        <dbReference type="SAM" id="MobiDB-lite"/>
    </source>
</evidence>
<dbReference type="Pfam" id="PF00850">
    <property type="entry name" value="Hist_deacetyl"/>
    <property type="match status" value="1"/>
</dbReference>
<feature type="compositionally biased region" description="Basic and acidic residues" evidence="12">
    <location>
        <begin position="757"/>
        <end position="788"/>
    </location>
</feature>
<keyword evidence="3" id="KW-0479">Metal-binding</keyword>
<feature type="region of interest" description="Disordered" evidence="12">
    <location>
        <begin position="96"/>
        <end position="118"/>
    </location>
</feature>
<feature type="compositionally biased region" description="Basic and acidic residues" evidence="12">
    <location>
        <begin position="794"/>
        <end position="814"/>
    </location>
</feature>
<feature type="region of interest" description="Disordered" evidence="12">
    <location>
        <begin position="1243"/>
        <end position="1263"/>
    </location>
</feature>
<dbReference type="Gene3D" id="3.30.40.10">
    <property type="entry name" value="Zinc/RING finger domain, C3HC4 (zinc finger)"/>
    <property type="match status" value="1"/>
</dbReference>
<evidence type="ECO:0000256" key="4">
    <source>
        <dbReference type="ARBA" id="ARBA00022771"/>
    </source>
</evidence>
<dbReference type="InterPro" id="IPR016177">
    <property type="entry name" value="DNA-bd_dom_sf"/>
</dbReference>
<dbReference type="CDD" id="cd11599">
    <property type="entry name" value="HDAC_classII_2"/>
    <property type="match status" value="1"/>
</dbReference>
<dbReference type="SUPFAM" id="SSF54171">
    <property type="entry name" value="DNA-binding domain"/>
    <property type="match status" value="2"/>
</dbReference>
<dbReference type="Gene3D" id="3.40.800.20">
    <property type="entry name" value="Histone deacetylase domain"/>
    <property type="match status" value="1"/>
</dbReference>
<evidence type="ECO:0000256" key="11">
    <source>
        <dbReference type="SAM" id="Coils"/>
    </source>
</evidence>
<feature type="domain" description="PHD-type" evidence="13">
    <location>
        <begin position="25"/>
        <end position="75"/>
    </location>
</feature>
<comment type="similarity">
    <text evidence="2">Belongs to the Mediator complex subunit 27 family.</text>
</comment>
<dbReference type="PANTHER" id="PTHR13130">
    <property type="entry name" value="34 KDA TRANSCRIPTIONAL CO-ACTIVATOR-RELATED"/>
    <property type="match status" value="1"/>
</dbReference>
<feature type="region of interest" description="Disordered" evidence="12">
    <location>
        <begin position="2150"/>
        <end position="2172"/>
    </location>
</feature>
<feature type="domain" description="AP2/ERF" evidence="14">
    <location>
        <begin position="128"/>
        <end position="187"/>
    </location>
</feature>
<feature type="compositionally biased region" description="Acidic residues" evidence="12">
    <location>
        <begin position="1879"/>
        <end position="1907"/>
    </location>
</feature>
<feature type="compositionally biased region" description="Polar residues" evidence="12">
    <location>
        <begin position="729"/>
        <end position="741"/>
    </location>
</feature>
<dbReference type="PROSITE" id="PS51032">
    <property type="entry name" value="AP2_ERF"/>
    <property type="match status" value="2"/>
</dbReference>
<keyword evidence="11" id="KW-0175">Coiled coil</keyword>
<dbReference type="CDD" id="cd15519">
    <property type="entry name" value="PHD1_Lid2p_like"/>
    <property type="match status" value="1"/>
</dbReference>
<evidence type="ECO:0000256" key="1">
    <source>
        <dbReference type="ARBA" id="ARBA00004123"/>
    </source>
</evidence>
<protein>
    <recommendedName>
        <fullName evidence="17">Histone deacetylase</fullName>
    </recommendedName>
</protein>
<evidence type="ECO:0000259" key="13">
    <source>
        <dbReference type="PROSITE" id="PS50016"/>
    </source>
</evidence>
<dbReference type="InterPro" id="IPR000286">
    <property type="entry name" value="HDACs"/>
</dbReference>
<keyword evidence="4 10" id="KW-0863">Zinc-finger</keyword>
<name>A0A3M6VDN8_9STRA</name>
<feature type="region of interest" description="Disordered" evidence="12">
    <location>
        <begin position="204"/>
        <end position="255"/>
    </location>
</feature>
<feature type="compositionally biased region" description="Basic and acidic residues" evidence="12">
    <location>
        <begin position="1868"/>
        <end position="1878"/>
    </location>
</feature>
<feature type="region of interest" description="Disordered" evidence="12">
    <location>
        <begin position="1476"/>
        <end position="1522"/>
    </location>
</feature>
<evidence type="ECO:0000256" key="9">
    <source>
        <dbReference type="ARBA" id="ARBA00023242"/>
    </source>
</evidence>
<dbReference type="SMART" id="SM00380">
    <property type="entry name" value="AP2"/>
    <property type="match status" value="2"/>
</dbReference>
<dbReference type="InterPro" id="IPR036955">
    <property type="entry name" value="AP2/ERF_dom_sf"/>
</dbReference>
<dbReference type="CDD" id="cd00018">
    <property type="entry name" value="AP2"/>
    <property type="match status" value="2"/>
</dbReference>
<dbReference type="Pfam" id="PF11571">
    <property type="entry name" value="Med27"/>
    <property type="match status" value="1"/>
</dbReference>
<dbReference type="InterPro" id="IPR011011">
    <property type="entry name" value="Znf_FYVE_PHD"/>
</dbReference>
<dbReference type="GO" id="GO:0003700">
    <property type="term" value="F:DNA-binding transcription factor activity"/>
    <property type="evidence" value="ECO:0007669"/>
    <property type="project" value="InterPro"/>
</dbReference>
<dbReference type="InterPro" id="IPR021627">
    <property type="entry name" value="Mediator_Med27"/>
</dbReference>
<evidence type="ECO:0000256" key="3">
    <source>
        <dbReference type="ARBA" id="ARBA00022723"/>
    </source>
</evidence>
<keyword evidence="6" id="KW-0805">Transcription regulation</keyword>
<feature type="compositionally biased region" description="Polar residues" evidence="12">
    <location>
        <begin position="101"/>
        <end position="118"/>
    </location>
</feature>
<dbReference type="InterPro" id="IPR001471">
    <property type="entry name" value="AP2/ERF_dom"/>
</dbReference>
<feature type="compositionally biased region" description="Low complexity" evidence="12">
    <location>
        <begin position="213"/>
        <end position="225"/>
    </location>
</feature>
<dbReference type="Gene3D" id="3.30.730.10">
    <property type="entry name" value="AP2/ERF domain"/>
    <property type="match status" value="2"/>
</dbReference>
<organism evidence="15 16">
    <name type="scientific">Peronospora effusa</name>
    <dbReference type="NCBI Taxonomy" id="542832"/>
    <lineage>
        <taxon>Eukaryota</taxon>
        <taxon>Sar</taxon>
        <taxon>Stramenopiles</taxon>
        <taxon>Oomycota</taxon>
        <taxon>Peronosporomycetes</taxon>
        <taxon>Peronosporales</taxon>
        <taxon>Peronosporaceae</taxon>
        <taxon>Peronospora</taxon>
    </lineage>
</organism>
<dbReference type="InterPro" id="IPR013083">
    <property type="entry name" value="Znf_RING/FYVE/PHD"/>
</dbReference>
<dbReference type="PRINTS" id="PR01270">
    <property type="entry name" value="HDASUPER"/>
</dbReference>
<dbReference type="GO" id="GO:0016592">
    <property type="term" value="C:mediator complex"/>
    <property type="evidence" value="ECO:0007669"/>
    <property type="project" value="InterPro"/>
</dbReference>
<evidence type="ECO:0000259" key="14">
    <source>
        <dbReference type="PROSITE" id="PS51032"/>
    </source>
</evidence>
<sequence>MVTGIANNLKGEKASRIIQMQHTQSHGCVVCGSSQNGDSILLCDGCDGEYHTYCLVPPLTEIPAGDFYCKTCIDTNVAKQHMATADTIVAASGTTAIAPDTSPSQAEDPSTSADTVTNTPDILMKDSKYRGVSKVSMKGVKKPFVAKLWQGSKYLQLGTFGSEIEAAHAYDKAALMHYGTSAQLNFPHLHDSFVQPEVAFSVRQQTPNAATETSVTSSPVRPSSVDYSTSPGRGRGRCRGRGRGRGRGKRLHGSPDVHATDVQFEAKRRKTEFSEKALSVSAKKYLGVQVHRVYAHAQINVNGKVVNLGTFSTAEEAAMAYDKAALKYFGGPTDCSDAHPDEIVLNFPKKRDVLLKQLLEEEKQTLAQQEAKVGGSSYASRSVQNAKYNLLIMKLNAWLSKLQRSVKMVEASQRVQWGLHSMSAKSNNEEDSTQMDDATSVLSLVKTEIFGPGPTIKKEFTTRDQKLRQNNKEIQNAVLMMIEELKLYVADAPVDPLFQPPPRCAPILDLLSTSRHLKLISAINDLAHLKVRVDGRDPNSVVDGRFESKLRAVVDYRARLQMSSSNEKQKLAHFMRDVETGSSPGMNSTSPVIVGGNTVATNAERRLHTLKEFGLLRNAKYVKRKVLLSKPGTQISGGQIDSSKHLIQANEEIKEEEPDGSLGEAELVTATDVIMEVTGAEKQEEEMIGCSAVIALAEAGKDEAGAASVTVCKSAKLDNNMDVEESGTDTDPVSQVANMNRSTEKETNKFADFLETAVDKAETEEEKPKDDKVETSKPEKETIGTEKSKKVKAEKHEDESEARKSEKADTKYVDESAESENITDDNYQEDPSSDSKAACFEGEPSMAVCDDDVSRKSASDASSSSTAIVSGDEFEWEFYLAIRTEDKWRLLPLSSKTRVTSEIVDDVNLTENEVSKMEVSLEEVCSSSLTDEKTAWMEHLRQLHVEEGQVRQHIQRETNRQHTLEGIIKIEQERLNENSAVYRETMDRLDVETMLALKNHERVGQDAQLVELMHHSFDPILHDLLDKCEGALLNCFQKLSRRFEDFAQEFEYYRNSLLTLTQSPGKELTTGDGQASPVDAAASNLDDNSAVVKRENIARVADTISTVSDVLEHADGSEVISTEESDGFDDLNNSSGLRQAYVTFYMGEMKALWKERSSSLEMVQVIQRSLLNYTTGIATPYENATLLVETALPSEVPESTDVEMKVESGNAEKTTKESIAIAPETEHTSETSFCVAEGNAIDTQNETERGPNENAMQSVDTKAKTDNSPVLVAQGLVTLKMKSAPVSSEVNVKIEPQLASGKFRREQELREAVVSCLTQWQSIQWPTELNSTFLTPTSVALSNLSPKVKSEQITSQYLAVTHEDNTESYSVMEELKRVMIDLTQDQAIPVPPPVKPTTLVMYHPVFFNHQTPKNHPECPERMERVVNILNSLAKKHQETVKLDRLSMSPEELCPPETTLLMVHSPTYLRQLMERSIEAGSQSASSPTASSPSSRALVFESDSGIREEPKPKRGGRKNNGRPPLVGAFGAASLEQNGVELDTFVSSKSWDVARAAAGTVCLAVDRVVRKEYHNAVCLVRPPGHHVGRHGRTEKAPSSGFCLLNNVVIGATHARLYPWVHKVAVLDWDIHHGNGTEELLKDDPDAFFASIHLYSSGKYFPGTGKSCETGNRVNVALENTGAGSGSQAFRSALELKVLPAMRAFQPDIIFISAGFDGHRDDILGGVAAVNNPNVPAGYVEEDFAWATLETLKLAAEVCDGRVISVLEGGYDVRRETNSLAKSVAAHVAAISAYETARRKTGDNFIADVEMKEGAGDTTATTSVRASSIKMDQYIKKERGVSLLEKLLSADVTNENAIIVDDEENEEEGDSEGTHEVHHDGDGDIEDEEDSGEEEEDDDVEMEEAELDSEEPYGHIEKSRQGTPLAMELDDSDPFYLADILLGRVGVLRSTAESIILELCEAKTKLEPGHASDDALRLAIKNKLERVQTNLKLLRKLVPEFDGKTKPIESVNQTHRNLLLEYHWKNQVQDMGCKAQTVYLEQLCSTFPRLEMLSDVRCPPTPCSLFVPKSHKRSRVFDPFGEKQPATLNEMMDYMMAKNRKLKFFKHAETTRGGRRVIKSIKCEINKEMTVHLSFCPPIPENGPNGETGVAASPMTPSTPTSPAFGGGRLRSTRNKHKKLQQQLVKKKKGDMLTKAKLAAEEATKMEMEELKQRITEAREASKEQEQARAAGIQVTKYIQRLSIFPYNEDTPLGAWSESSHNLFRLVTLHSRKALDHFRKQHPETCFYHLFTWLGFYDKIYQTPCSFCKKLLTKESEEWAYVPPSFRDYANGQAFHSKCLPIELTER</sequence>
<evidence type="ECO:0000256" key="5">
    <source>
        <dbReference type="ARBA" id="ARBA00022833"/>
    </source>
</evidence>
<evidence type="ECO:0000256" key="10">
    <source>
        <dbReference type="PROSITE-ProRule" id="PRU00146"/>
    </source>
</evidence>
<accession>A0A3M6VDN8</accession>
<dbReference type="SMART" id="SM00249">
    <property type="entry name" value="PHD"/>
    <property type="match status" value="1"/>
</dbReference>
<dbReference type="GO" id="GO:0006357">
    <property type="term" value="P:regulation of transcription by RNA polymerase II"/>
    <property type="evidence" value="ECO:0007669"/>
    <property type="project" value="TreeGrafter"/>
</dbReference>
<comment type="caution">
    <text evidence="15">The sequence shown here is derived from an EMBL/GenBank/DDBJ whole genome shotgun (WGS) entry which is preliminary data.</text>
</comment>
<evidence type="ECO:0000256" key="7">
    <source>
        <dbReference type="ARBA" id="ARBA00023125"/>
    </source>
</evidence>
<dbReference type="PROSITE" id="PS50016">
    <property type="entry name" value="ZF_PHD_2"/>
    <property type="match status" value="1"/>
</dbReference>
<dbReference type="InterPro" id="IPR001965">
    <property type="entry name" value="Znf_PHD"/>
</dbReference>
<dbReference type="PANTHER" id="PTHR13130:SF4">
    <property type="entry name" value="MEDIATOR OF RNA POLYMERASE II TRANSCRIPTION SUBUNIT 27"/>
    <property type="match status" value="1"/>
</dbReference>
<dbReference type="GO" id="GO:0003713">
    <property type="term" value="F:transcription coactivator activity"/>
    <property type="evidence" value="ECO:0007669"/>
    <property type="project" value="TreeGrafter"/>
</dbReference>
<reference evidence="15 16" key="1">
    <citation type="submission" date="2018-06" db="EMBL/GenBank/DDBJ databases">
        <title>Comparative genomics of downy mildews reveals potential adaptations to biotrophy.</title>
        <authorList>
            <person name="Fletcher K."/>
            <person name="Klosterman S.J."/>
            <person name="Derevnina L."/>
            <person name="Martin F."/>
            <person name="Koike S."/>
            <person name="Reyes Chin-Wo S."/>
            <person name="Mou B."/>
            <person name="Michelmore R."/>
        </authorList>
    </citation>
    <scope>NUCLEOTIDE SEQUENCE [LARGE SCALE GENOMIC DNA]</scope>
    <source>
        <strain evidence="15 16">R14</strain>
    </source>
</reference>
<feature type="region of interest" description="Disordered" evidence="12">
    <location>
        <begin position="721"/>
        <end position="839"/>
    </location>
</feature>
<evidence type="ECO:0000313" key="16">
    <source>
        <dbReference type="Proteomes" id="UP000282087"/>
    </source>
</evidence>
<dbReference type="InterPro" id="IPR037138">
    <property type="entry name" value="His_deacetylse_dom_sf"/>
</dbReference>
<gene>
    <name evidence="15" type="ORF">DD238_005238</name>
</gene>
<keyword evidence="16" id="KW-1185">Reference proteome</keyword>
<dbReference type="InterPro" id="IPR019787">
    <property type="entry name" value="Znf_PHD-finger"/>
</dbReference>
<dbReference type="PROSITE" id="PS01359">
    <property type="entry name" value="ZF_PHD_1"/>
    <property type="match status" value="1"/>
</dbReference>
<feature type="region of interest" description="Disordered" evidence="12">
    <location>
        <begin position="1853"/>
        <end position="1917"/>
    </location>
</feature>
<keyword evidence="5" id="KW-0862">Zinc</keyword>
<dbReference type="EMBL" id="QLLG01000283">
    <property type="protein sequence ID" value="RMX64844.1"/>
    <property type="molecule type" value="Genomic_DNA"/>
</dbReference>
<dbReference type="InterPro" id="IPR023696">
    <property type="entry name" value="Ureohydrolase_dom_sf"/>
</dbReference>
<evidence type="ECO:0008006" key="17">
    <source>
        <dbReference type="Google" id="ProtNLM"/>
    </source>
</evidence>
<dbReference type="STRING" id="542832.A0A3M6VDN8"/>
<dbReference type="Proteomes" id="UP000282087">
    <property type="component" value="Unassembled WGS sequence"/>
</dbReference>
<feature type="compositionally biased region" description="Acidic residues" evidence="12">
    <location>
        <begin position="1856"/>
        <end position="1867"/>
    </location>
</feature>
<feature type="compositionally biased region" description="Acidic residues" evidence="12">
    <location>
        <begin position="815"/>
        <end position="832"/>
    </location>
</feature>
<dbReference type="VEuPathDB" id="FungiDB:DD237_004411"/>
<keyword evidence="9" id="KW-0539">Nucleus</keyword>
<evidence type="ECO:0000256" key="8">
    <source>
        <dbReference type="ARBA" id="ARBA00023163"/>
    </source>
</evidence>
<keyword evidence="7" id="KW-0238">DNA-binding</keyword>
<evidence type="ECO:0000256" key="2">
    <source>
        <dbReference type="ARBA" id="ARBA00008048"/>
    </source>
</evidence>
<evidence type="ECO:0000313" key="15">
    <source>
        <dbReference type="EMBL" id="RMX64844.1"/>
    </source>
</evidence>
<dbReference type="GO" id="GO:0003677">
    <property type="term" value="F:DNA binding"/>
    <property type="evidence" value="ECO:0007669"/>
    <property type="project" value="UniProtKB-KW"/>
</dbReference>
<dbReference type="InterPro" id="IPR019786">
    <property type="entry name" value="Zinc_finger_PHD-type_CS"/>
</dbReference>
<dbReference type="Pfam" id="PF00628">
    <property type="entry name" value="PHD"/>
    <property type="match status" value="1"/>
</dbReference>
<dbReference type="GO" id="GO:0008270">
    <property type="term" value="F:zinc ion binding"/>
    <property type="evidence" value="ECO:0007669"/>
    <property type="project" value="UniProtKB-KW"/>
</dbReference>
<proteinExistence type="inferred from homology"/>
<comment type="subcellular location">
    <subcellularLocation>
        <location evidence="1">Nucleus</location>
    </subcellularLocation>
</comment>
<dbReference type="SUPFAM" id="SSF57903">
    <property type="entry name" value="FYVE/PHD zinc finger"/>
    <property type="match status" value="1"/>
</dbReference>
<evidence type="ECO:0000256" key="6">
    <source>
        <dbReference type="ARBA" id="ARBA00023015"/>
    </source>
</evidence>
<feature type="compositionally biased region" description="Low complexity" evidence="12">
    <location>
        <begin position="1480"/>
        <end position="1493"/>
    </location>
</feature>
<feature type="compositionally biased region" description="Basic residues" evidence="12">
    <location>
        <begin position="234"/>
        <end position="252"/>
    </location>
</feature>
<dbReference type="InterPro" id="IPR023801">
    <property type="entry name" value="His_deacetylse_dom"/>
</dbReference>
<keyword evidence="8" id="KW-0804">Transcription</keyword>